<evidence type="ECO:0000313" key="2">
    <source>
        <dbReference type="Proteomes" id="UP000294581"/>
    </source>
</evidence>
<dbReference type="Proteomes" id="UP000294581">
    <property type="component" value="Unassembled WGS sequence"/>
</dbReference>
<name>A0A4R8LQ14_9BACL</name>
<proteinExistence type="predicted"/>
<dbReference type="EMBL" id="SORF01000004">
    <property type="protein sequence ID" value="TDY49619.1"/>
    <property type="molecule type" value="Genomic_DNA"/>
</dbReference>
<organism evidence="1 2">
    <name type="scientific">Alicyclobacillus sacchari</name>
    <dbReference type="NCBI Taxonomy" id="392010"/>
    <lineage>
        <taxon>Bacteria</taxon>
        <taxon>Bacillati</taxon>
        <taxon>Bacillota</taxon>
        <taxon>Bacilli</taxon>
        <taxon>Bacillales</taxon>
        <taxon>Alicyclobacillaceae</taxon>
        <taxon>Alicyclobacillus</taxon>
    </lineage>
</organism>
<accession>A0A4R8LQ14</accession>
<reference evidence="1 2" key="1">
    <citation type="submission" date="2019-03" db="EMBL/GenBank/DDBJ databases">
        <title>Genomic Encyclopedia of Type Strains, Phase IV (KMG-IV): sequencing the most valuable type-strain genomes for metagenomic binning, comparative biology and taxonomic classification.</title>
        <authorList>
            <person name="Goeker M."/>
        </authorList>
    </citation>
    <scope>NUCLEOTIDE SEQUENCE [LARGE SCALE GENOMIC DNA]</scope>
    <source>
        <strain evidence="1 2">DSM 17974</strain>
    </source>
</reference>
<keyword evidence="2" id="KW-1185">Reference proteome</keyword>
<evidence type="ECO:0000313" key="1">
    <source>
        <dbReference type="EMBL" id="TDY49619.1"/>
    </source>
</evidence>
<protein>
    <submittedName>
        <fullName evidence="1">Uncharacterized protein</fullName>
    </submittedName>
</protein>
<gene>
    <name evidence="1" type="ORF">C7445_104130</name>
</gene>
<sequence>MKVEDDPRACNLFHLDPFSMHPCHGCWSDDHVRTLGHTSYGRDVLHILLYGPNVTRRDKLTSESGAEKARLGSRGFFFMGS</sequence>
<comment type="caution">
    <text evidence="1">The sequence shown here is derived from an EMBL/GenBank/DDBJ whole genome shotgun (WGS) entry which is preliminary data.</text>
</comment>
<dbReference type="AlphaFoldDB" id="A0A4R8LQ14"/>